<evidence type="ECO:0000256" key="1">
    <source>
        <dbReference type="ARBA" id="ARBA00023172"/>
    </source>
</evidence>
<comment type="caution">
    <text evidence="4">The sequence shown here is derived from an EMBL/GenBank/DDBJ whole genome shotgun (WGS) entry which is preliminary data.</text>
</comment>
<dbReference type="SUPFAM" id="SSF56349">
    <property type="entry name" value="DNA breaking-rejoining enzymes"/>
    <property type="match status" value="1"/>
</dbReference>
<dbReference type="Proteomes" id="UP001500804">
    <property type="component" value="Unassembled WGS sequence"/>
</dbReference>
<dbReference type="PROSITE" id="PS51898">
    <property type="entry name" value="TYR_RECOMBINASE"/>
    <property type="match status" value="1"/>
</dbReference>
<dbReference type="EMBL" id="BAABJO010000016">
    <property type="protein sequence ID" value="GAA5127207.1"/>
    <property type="molecule type" value="Genomic_DNA"/>
</dbReference>
<evidence type="ECO:0000313" key="5">
    <source>
        <dbReference type="Proteomes" id="UP001500804"/>
    </source>
</evidence>
<protein>
    <recommendedName>
        <fullName evidence="3">Tyr recombinase domain-containing protein</fullName>
    </recommendedName>
</protein>
<dbReference type="PANTHER" id="PTHR30349:SF91">
    <property type="entry name" value="INTA PROTEIN"/>
    <property type="match status" value="1"/>
</dbReference>
<accession>A0ABP9NQW1</accession>
<feature type="region of interest" description="Disordered" evidence="2">
    <location>
        <begin position="1"/>
        <end position="20"/>
    </location>
</feature>
<keyword evidence="5" id="KW-1185">Reference proteome</keyword>
<dbReference type="Pfam" id="PF00589">
    <property type="entry name" value="Phage_integrase"/>
    <property type="match status" value="1"/>
</dbReference>
<keyword evidence="1" id="KW-0233">DNA recombination</keyword>
<feature type="domain" description="Tyr recombinase" evidence="3">
    <location>
        <begin position="1"/>
        <end position="138"/>
    </location>
</feature>
<dbReference type="CDD" id="cd01189">
    <property type="entry name" value="INT_ICEBs1_C_like"/>
    <property type="match status" value="1"/>
</dbReference>
<organism evidence="4 5">
    <name type="scientific">Pseudonocardia adelaidensis</name>
    <dbReference type="NCBI Taxonomy" id="648754"/>
    <lineage>
        <taxon>Bacteria</taxon>
        <taxon>Bacillati</taxon>
        <taxon>Actinomycetota</taxon>
        <taxon>Actinomycetes</taxon>
        <taxon>Pseudonocardiales</taxon>
        <taxon>Pseudonocardiaceae</taxon>
        <taxon>Pseudonocardia</taxon>
    </lineage>
</organism>
<dbReference type="PANTHER" id="PTHR30349">
    <property type="entry name" value="PHAGE INTEGRASE-RELATED"/>
    <property type="match status" value="1"/>
</dbReference>
<gene>
    <name evidence="4" type="ORF">GCM10023320_44240</name>
</gene>
<dbReference type="InterPro" id="IPR013762">
    <property type="entry name" value="Integrase-like_cat_sf"/>
</dbReference>
<dbReference type="Gene3D" id="1.10.443.10">
    <property type="entry name" value="Intergrase catalytic core"/>
    <property type="match status" value="1"/>
</dbReference>
<evidence type="ECO:0000259" key="3">
    <source>
        <dbReference type="PROSITE" id="PS51898"/>
    </source>
</evidence>
<proteinExistence type="predicted"/>
<dbReference type="InterPro" id="IPR050090">
    <property type="entry name" value="Tyrosine_recombinase_XerCD"/>
</dbReference>
<dbReference type="InterPro" id="IPR011010">
    <property type="entry name" value="DNA_brk_join_enz"/>
</dbReference>
<feature type="compositionally biased region" description="Basic and acidic residues" evidence="2">
    <location>
        <begin position="1"/>
        <end position="13"/>
    </location>
</feature>
<reference evidence="5" key="1">
    <citation type="journal article" date="2019" name="Int. J. Syst. Evol. Microbiol.">
        <title>The Global Catalogue of Microorganisms (GCM) 10K type strain sequencing project: providing services to taxonomists for standard genome sequencing and annotation.</title>
        <authorList>
            <consortium name="The Broad Institute Genomics Platform"/>
            <consortium name="The Broad Institute Genome Sequencing Center for Infectious Disease"/>
            <person name="Wu L."/>
            <person name="Ma J."/>
        </authorList>
    </citation>
    <scope>NUCLEOTIDE SEQUENCE [LARGE SCALE GENOMIC DNA]</scope>
    <source>
        <strain evidence="5">JCM 18302</strain>
    </source>
</reference>
<name>A0ABP9NQW1_9PSEU</name>
<evidence type="ECO:0000313" key="4">
    <source>
        <dbReference type="EMBL" id="GAA5127207.1"/>
    </source>
</evidence>
<evidence type="ECO:0000256" key="2">
    <source>
        <dbReference type="SAM" id="MobiDB-lite"/>
    </source>
</evidence>
<dbReference type="InterPro" id="IPR002104">
    <property type="entry name" value="Integrase_catalytic"/>
</dbReference>
<sequence>MQRVDGKLRELPTKTRRSNRTVPLPPRALYALAEHHRRLQERYGTPGRLWPPEGYVFGTRNGTPLEPRNLTRMWNELCADHGIRVVPLHGLRHTCVSLLLALGVHPRIVMEVVGHSAMEMSMNVYGHVCLEAQRIALDHLDEQLS</sequence>